<dbReference type="GO" id="GO:0016491">
    <property type="term" value="F:oxidoreductase activity"/>
    <property type="evidence" value="ECO:0007669"/>
    <property type="project" value="InterPro"/>
</dbReference>
<evidence type="ECO:0000313" key="3">
    <source>
        <dbReference type="Proteomes" id="UP000070612"/>
    </source>
</evidence>
<name>A0A132PJ16_9MYCO</name>
<dbReference type="InterPro" id="IPR036318">
    <property type="entry name" value="FAD-bd_PCMH-like_sf"/>
</dbReference>
<dbReference type="PROSITE" id="PS51387">
    <property type="entry name" value="FAD_PCMH"/>
    <property type="match status" value="1"/>
</dbReference>
<dbReference type="AlphaFoldDB" id="A0A132PJ16"/>
<dbReference type="PATRIC" id="fig|59750.3.peg.1583"/>
<dbReference type="InterPro" id="IPR016169">
    <property type="entry name" value="FAD-bd_PCMH_sub2"/>
</dbReference>
<protein>
    <recommendedName>
        <fullName evidence="1">FAD-binding PCMH-type domain-containing protein</fullName>
    </recommendedName>
</protein>
<dbReference type="SUPFAM" id="SSF56176">
    <property type="entry name" value="FAD-binding/transporter-associated domain-like"/>
    <property type="match status" value="1"/>
</dbReference>
<evidence type="ECO:0000259" key="1">
    <source>
        <dbReference type="PROSITE" id="PS51387"/>
    </source>
</evidence>
<evidence type="ECO:0000313" key="2">
    <source>
        <dbReference type="EMBL" id="KWX22336.1"/>
    </source>
</evidence>
<reference evidence="2 3" key="1">
    <citation type="submission" date="2015-07" db="EMBL/GenBank/DDBJ databases">
        <title>A draft genome sequence of Mycobacterium wolinskyi.</title>
        <authorList>
            <person name="de Man T.J."/>
            <person name="Perry K.A."/>
            <person name="Coulliette A.D."/>
            <person name="Jensen B."/>
            <person name="Toney N.C."/>
            <person name="Limbago B.M."/>
            <person name="Noble-Wang J."/>
        </authorList>
    </citation>
    <scope>NUCLEOTIDE SEQUENCE [LARGE SCALE GENOMIC DNA]</scope>
    <source>
        <strain evidence="2 3">CDC_01</strain>
    </source>
</reference>
<dbReference type="STRING" id="59750.AWC31_06545"/>
<feature type="domain" description="FAD-binding PCMH-type" evidence="1">
    <location>
        <begin position="1"/>
        <end position="164"/>
    </location>
</feature>
<sequence>MTAEIHPTSWAQAVDELVDPGAVVVAGGTGVQPWLTTSGATPHALVHLRTIREAWDVEPLADGLRLGAMVSVDHPLFASWFGDEGAAWFATPAVRRRATVLGNAMSPMGPRELGPILVATGARILVSAGGAEADWKSVEQAMGQWVSLRKLAMTIELCRPERISYRRVSARTRMSRVEVGVCAAIGPGCGAALVVQSGGAVHRLTGAATSSDRADFVAAACDALVALPRSAEVDGEIIAMVTGLAERVHRDLHGPRVA</sequence>
<proteinExistence type="predicted"/>
<dbReference type="RefSeq" id="WP_067852213.1">
    <property type="nucleotide sequence ID" value="NZ_LGTW01000014.1"/>
</dbReference>
<dbReference type="InterPro" id="IPR016166">
    <property type="entry name" value="FAD-bd_PCMH"/>
</dbReference>
<dbReference type="Proteomes" id="UP000070612">
    <property type="component" value="Unassembled WGS sequence"/>
</dbReference>
<dbReference type="Gene3D" id="3.30.465.10">
    <property type="match status" value="1"/>
</dbReference>
<comment type="caution">
    <text evidence="2">The sequence shown here is derived from an EMBL/GenBank/DDBJ whole genome shotgun (WGS) entry which is preliminary data.</text>
</comment>
<dbReference type="InterPro" id="IPR002346">
    <property type="entry name" value="Mopterin_DH_FAD-bd"/>
</dbReference>
<keyword evidence="3" id="KW-1185">Reference proteome</keyword>
<gene>
    <name evidence="2" type="ORF">AFM11_21180</name>
</gene>
<dbReference type="GO" id="GO:0071949">
    <property type="term" value="F:FAD binding"/>
    <property type="evidence" value="ECO:0007669"/>
    <property type="project" value="InterPro"/>
</dbReference>
<dbReference type="EMBL" id="LGTW01000014">
    <property type="protein sequence ID" value="KWX22336.1"/>
    <property type="molecule type" value="Genomic_DNA"/>
</dbReference>
<accession>A0A132PJ16</accession>
<dbReference type="Pfam" id="PF00941">
    <property type="entry name" value="FAD_binding_5"/>
    <property type="match status" value="1"/>
</dbReference>
<organism evidence="2 3">
    <name type="scientific">Mycolicibacterium wolinskyi</name>
    <dbReference type="NCBI Taxonomy" id="59750"/>
    <lineage>
        <taxon>Bacteria</taxon>
        <taxon>Bacillati</taxon>
        <taxon>Actinomycetota</taxon>
        <taxon>Actinomycetes</taxon>
        <taxon>Mycobacteriales</taxon>
        <taxon>Mycobacteriaceae</taxon>
        <taxon>Mycolicibacterium</taxon>
    </lineage>
</organism>